<dbReference type="Proteomes" id="UP000812013">
    <property type="component" value="Unassembled WGS sequence"/>
</dbReference>
<sequence>MEEGWLVRAVRFPVKVVAVLVVLPVRALWELLAACGRFLGRYVLGPLCTYVLVPLLKAVFVWPWVALWRYVVVPVGRFLYRFVVVPLAYVFGPLALAVAWLDQALTLVLIVWPWTVVYRGLLRPVGLAVGWIARMLGRYVLRPLYDYVLAPLGQLLAWAWGVAGRILAWFGRGLRWVAWVVLGLPAVWIYRHVLTPVGHAVRAVWRTVTEPVRQAWSEVRRALFGAPPQEPARSRARTLGSTTAGRRGR</sequence>
<reference evidence="3 4" key="1">
    <citation type="submission" date="2019-12" db="EMBL/GenBank/DDBJ databases">
        <title>Genome sequence of Streptomyces bambusae.</title>
        <authorList>
            <person name="Bansal K."/>
            <person name="Choksket S."/>
            <person name="Korpole S."/>
            <person name="Patil P.B."/>
        </authorList>
    </citation>
    <scope>NUCLEOTIDE SEQUENCE [LARGE SCALE GENOMIC DNA]</scope>
    <source>
        <strain evidence="3 4">SK60</strain>
    </source>
</reference>
<feature type="transmembrane region" description="Helical" evidence="2">
    <location>
        <begin position="49"/>
        <end position="71"/>
    </location>
</feature>
<feature type="transmembrane region" description="Helical" evidence="2">
    <location>
        <begin position="121"/>
        <end position="141"/>
    </location>
</feature>
<protein>
    <recommendedName>
        <fullName evidence="5">Integral membrane protein</fullName>
    </recommendedName>
</protein>
<feature type="transmembrane region" description="Helical" evidence="2">
    <location>
        <begin position="12"/>
        <end position="29"/>
    </location>
</feature>
<feature type="region of interest" description="Disordered" evidence="1">
    <location>
        <begin position="227"/>
        <end position="249"/>
    </location>
</feature>
<feature type="transmembrane region" description="Helical" evidence="2">
    <location>
        <begin position="176"/>
        <end position="194"/>
    </location>
</feature>
<keyword evidence="2" id="KW-0472">Membrane</keyword>
<evidence type="ECO:0000256" key="2">
    <source>
        <dbReference type="SAM" id="Phobius"/>
    </source>
</evidence>
<dbReference type="EMBL" id="WTFF01000006">
    <property type="protein sequence ID" value="MBW5480664.1"/>
    <property type="molecule type" value="Genomic_DNA"/>
</dbReference>
<proteinExistence type="predicted"/>
<evidence type="ECO:0008006" key="5">
    <source>
        <dbReference type="Google" id="ProtNLM"/>
    </source>
</evidence>
<dbReference type="RefSeq" id="WP_219664533.1">
    <property type="nucleotide sequence ID" value="NZ_WTFF01000006.1"/>
</dbReference>
<organism evidence="3 4">
    <name type="scientific">Streptomyces bambusae</name>
    <dbReference type="NCBI Taxonomy" id="1550616"/>
    <lineage>
        <taxon>Bacteria</taxon>
        <taxon>Bacillati</taxon>
        <taxon>Actinomycetota</taxon>
        <taxon>Actinomycetes</taxon>
        <taxon>Kitasatosporales</taxon>
        <taxon>Streptomycetaceae</taxon>
        <taxon>Streptomyces</taxon>
    </lineage>
</organism>
<keyword evidence="4" id="KW-1185">Reference proteome</keyword>
<keyword evidence="2" id="KW-1133">Transmembrane helix</keyword>
<feature type="transmembrane region" description="Helical" evidence="2">
    <location>
        <begin position="148"/>
        <end position="170"/>
    </location>
</feature>
<accession>A0ABS6YYV4</accession>
<evidence type="ECO:0000313" key="3">
    <source>
        <dbReference type="EMBL" id="MBW5480664.1"/>
    </source>
</evidence>
<keyword evidence="2" id="KW-0812">Transmembrane</keyword>
<name>A0ABS6YYV4_9ACTN</name>
<gene>
    <name evidence="3" type="ORF">GPJ59_01800</name>
</gene>
<feature type="compositionally biased region" description="Polar residues" evidence="1">
    <location>
        <begin position="239"/>
        <end position="249"/>
    </location>
</feature>
<feature type="transmembrane region" description="Helical" evidence="2">
    <location>
        <begin position="78"/>
        <end position="101"/>
    </location>
</feature>
<comment type="caution">
    <text evidence="3">The sequence shown here is derived from an EMBL/GenBank/DDBJ whole genome shotgun (WGS) entry which is preliminary data.</text>
</comment>
<evidence type="ECO:0000256" key="1">
    <source>
        <dbReference type="SAM" id="MobiDB-lite"/>
    </source>
</evidence>
<evidence type="ECO:0000313" key="4">
    <source>
        <dbReference type="Proteomes" id="UP000812013"/>
    </source>
</evidence>